<dbReference type="OrthoDB" id="368515at2759"/>
<dbReference type="GeneID" id="113146975"/>
<evidence type="ECO:0000256" key="1">
    <source>
        <dbReference type="SAM" id="MobiDB-lite"/>
    </source>
</evidence>
<dbReference type="RefSeq" id="XP_026191703.1">
    <property type="nucleotide sequence ID" value="XM_026335918.1"/>
</dbReference>
<organism evidence="2 3">
    <name type="scientific">Cyclospora cayetanensis</name>
    <dbReference type="NCBI Taxonomy" id="88456"/>
    <lineage>
        <taxon>Eukaryota</taxon>
        <taxon>Sar</taxon>
        <taxon>Alveolata</taxon>
        <taxon>Apicomplexa</taxon>
        <taxon>Conoidasida</taxon>
        <taxon>Coccidia</taxon>
        <taxon>Eucoccidiorida</taxon>
        <taxon>Eimeriorina</taxon>
        <taxon>Eimeriidae</taxon>
        <taxon>Cyclospora</taxon>
    </lineage>
</organism>
<gene>
    <name evidence="3" type="primary">LOC113146975</name>
</gene>
<accession>A0A6P6RV26</accession>
<feature type="region of interest" description="Disordered" evidence="1">
    <location>
        <begin position="1"/>
        <end position="20"/>
    </location>
</feature>
<evidence type="ECO:0000313" key="3">
    <source>
        <dbReference type="RefSeq" id="XP_026191703.1"/>
    </source>
</evidence>
<feature type="compositionally biased region" description="Low complexity" evidence="1">
    <location>
        <begin position="8"/>
        <end position="17"/>
    </location>
</feature>
<evidence type="ECO:0000313" key="2">
    <source>
        <dbReference type="Proteomes" id="UP000515125"/>
    </source>
</evidence>
<reference evidence="3" key="1">
    <citation type="submission" date="2025-08" db="UniProtKB">
        <authorList>
            <consortium name="RefSeq"/>
        </authorList>
    </citation>
    <scope>IDENTIFICATION</scope>
</reference>
<name>A0A6P6RV26_9EIME</name>
<sequence length="89" mass="10123">MALRSKISEASGSSSNSVEPWRLSNAGLGARIYSTVSWLAVSTATFAALTVPRRKEWVDICLDYMYLKRQQYLPNVYNSIYQFLKKVPK</sequence>
<keyword evidence="2" id="KW-1185">Reference proteome</keyword>
<protein>
    <submittedName>
        <fullName evidence="3">Uncharacterized protein LOC113146975</fullName>
    </submittedName>
</protein>
<proteinExistence type="predicted"/>
<dbReference type="Proteomes" id="UP000515125">
    <property type="component" value="Unplaced"/>
</dbReference>
<dbReference type="AlphaFoldDB" id="A0A6P6RV26"/>